<evidence type="ECO:0000313" key="2">
    <source>
        <dbReference type="Proteomes" id="UP000051845"/>
    </source>
</evidence>
<evidence type="ECO:0000313" key="1">
    <source>
        <dbReference type="EMBL" id="KRM76453.1"/>
    </source>
</evidence>
<protein>
    <submittedName>
        <fullName evidence="1">Uncharacterized protein</fullName>
    </submittedName>
</protein>
<gene>
    <name evidence="1" type="ORF">FC82_GL001560</name>
</gene>
<comment type="caution">
    <text evidence="1">The sequence shown here is derived from an EMBL/GenBank/DDBJ whole genome shotgun (WGS) entry which is preliminary data.</text>
</comment>
<dbReference type="AlphaFoldDB" id="A0A0R2BCF0"/>
<dbReference type="PATRIC" id="fig|1423733.4.peg.1641"/>
<dbReference type="Proteomes" id="UP000051845">
    <property type="component" value="Unassembled WGS sequence"/>
</dbReference>
<proteinExistence type="predicted"/>
<dbReference type="EMBL" id="AYYR01000027">
    <property type="protein sequence ID" value="KRM76453.1"/>
    <property type="molecule type" value="Genomic_DNA"/>
</dbReference>
<reference evidence="1 2" key="1">
    <citation type="journal article" date="2015" name="Genome Announc.">
        <title>Expanding the biotechnology potential of lactobacilli through comparative genomics of 213 strains and associated genera.</title>
        <authorList>
            <person name="Sun Z."/>
            <person name="Harris H.M."/>
            <person name="McCann A."/>
            <person name="Guo C."/>
            <person name="Argimon S."/>
            <person name="Zhang W."/>
            <person name="Yang X."/>
            <person name="Jeffery I.B."/>
            <person name="Cooney J.C."/>
            <person name="Kagawa T.F."/>
            <person name="Liu W."/>
            <person name="Song Y."/>
            <person name="Salvetti E."/>
            <person name="Wrobel A."/>
            <person name="Rasinkangas P."/>
            <person name="Parkhill J."/>
            <person name="Rea M.C."/>
            <person name="O'Sullivan O."/>
            <person name="Ritari J."/>
            <person name="Douillard F.P."/>
            <person name="Paul Ross R."/>
            <person name="Yang R."/>
            <person name="Briner A.E."/>
            <person name="Felis G.E."/>
            <person name="de Vos W.M."/>
            <person name="Barrangou R."/>
            <person name="Klaenhammer T.R."/>
            <person name="Caufield P.W."/>
            <person name="Cui Y."/>
            <person name="Zhang H."/>
            <person name="O'Toole P.W."/>
        </authorList>
    </citation>
    <scope>NUCLEOTIDE SEQUENCE [LARGE SCALE GENOMIC DNA]</scope>
    <source>
        <strain evidence="1 2">DSM 20515</strain>
    </source>
</reference>
<organism evidence="1 2">
    <name type="scientific">Secundilactobacillus collinoides DSM 20515 = JCM 1123</name>
    <dbReference type="NCBI Taxonomy" id="1423733"/>
    <lineage>
        <taxon>Bacteria</taxon>
        <taxon>Bacillati</taxon>
        <taxon>Bacillota</taxon>
        <taxon>Bacilli</taxon>
        <taxon>Lactobacillales</taxon>
        <taxon>Lactobacillaceae</taxon>
        <taxon>Secundilactobacillus</taxon>
    </lineage>
</organism>
<name>A0A0R2BCF0_SECCO</name>
<sequence>MGLAAVTLGVSVPVIGHAKALPGLTSHYWWHPRHMHVRKPVTALKFSGLVPDSLQKPIAKKRLKVGTAIVVQSGGLEWDWNVAGRGMVNNRKQFWMVQRTGSGWMRQ</sequence>
<accession>A0A0R2BCF0</accession>